<protein>
    <submittedName>
        <fullName evidence="2">Uncharacterized protein</fullName>
    </submittedName>
</protein>
<reference evidence="2 3" key="1">
    <citation type="journal article" date="2017" name="Front. Microbiol.">
        <title>Strong Genomic and Phenotypic Heterogeneity in the Aeromonas sobria Species Complex.</title>
        <authorList>
            <person name="Gauthier J."/>
            <person name="Vincent A.T."/>
            <person name="Charette S.J."/>
            <person name="Derome N."/>
        </authorList>
    </citation>
    <scope>NUCLEOTIDE SEQUENCE [LARGE SCALE GENOMIC DNA]</scope>
    <source>
        <strain evidence="2 3">TM18</strain>
    </source>
</reference>
<accession>A0A2N3J6K7</accession>
<dbReference type="AlphaFoldDB" id="A0A2N3J6K7"/>
<dbReference type="Proteomes" id="UP000233467">
    <property type="component" value="Unassembled WGS sequence"/>
</dbReference>
<dbReference type="EMBL" id="NQMM01000011">
    <property type="protein sequence ID" value="PKQ82052.1"/>
    <property type="molecule type" value="Genomic_DNA"/>
</dbReference>
<comment type="caution">
    <text evidence="2">The sequence shown here is derived from an EMBL/GenBank/DDBJ whole genome shotgun (WGS) entry which is preliminary data.</text>
</comment>
<feature type="coiled-coil region" evidence="1">
    <location>
        <begin position="126"/>
        <end position="160"/>
    </location>
</feature>
<evidence type="ECO:0000256" key="1">
    <source>
        <dbReference type="SAM" id="Coils"/>
    </source>
</evidence>
<organism evidence="2 3">
    <name type="scientific">Aeromonas sobria</name>
    <dbReference type="NCBI Taxonomy" id="646"/>
    <lineage>
        <taxon>Bacteria</taxon>
        <taxon>Pseudomonadati</taxon>
        <taxon>Pseudomonadota</taxon>
        <taxon>Gammaproteobacteria</taxon>
        <taxon>Aeromonadales</taxon>
        <taxon>Aeromonadaceae</taxon>
        <taxon>Aeromonas</taxon>
    </lineage>
</organism>
<sequence>MTAYDERNNKEFNDVTESINEALIKMQNDRSIKCSISSLAILASVHRNTIRNRVWPLERVAAIKAARKAELEEKRNNIIEVDPTVELKENISKCLKEIQYWYGKYNDFKSLYESMTVQFVTMSKSRDFYMDQADKLQVELEKANAEIARITDLLNMVNEK</sequence>
<gene>
    <name evidence="2" type="ORF">CJP16_03340</name>
</gene>
<keyword evidence="1" id="KW-0175">Coiled coil</keyword>
<name>A0A2N3J6K7_AERSO</name>
<proteinExistence type="predicted"/>
<dbReference type="RefSeq" id="WP_101323588.1">
    <property type="nucleotide sequence ID" value="NZ_NQMM01000011.1"/>
</dbReference>
<evidence type="ECO:0000313" key="3">
    <source>
        <dbReference type="Proteomes" id="UP000233467"/>
    </source>
</evidence>
<evidence type="ECO:0000313" key="2">
    <source>
        <dbReference type="EMBL" id="PKQ82052.1"/>
    </source>
</evidence>
<keyword evidence="3" id="KW-1185">Reference proteome</keyword>